<protein>
    <recommendedName>
        <fullName evidence="4">DUF4247 domain-containing protein</fullName>
    </recommendedName>
</protein>
<dbReference type="EMBL" id="JACJIA010000001">
    <property type="protein sequence ID" value="MBA8948686.1"/>
    <property type="molecule type" value="Genomic_DNA"/>
</dbReference>
<dbReference type="RefSeq" id="WP_182841290.1">
    <property type="nucleotide sequence ID" value="NZ_BAAALP010000015.1"/>
</dbReference>
<evidence type="ECO:0008006" key="4">
    <source>
        <dbReference type="Google" id="ProtNLM"/>
    </source>
</evidence>
<gene>
    <name evidence="2" type="ORF">HNR61_000284</name>
</gene>
<feature type="compositionally biased region" description="Basic and acidic residues" evidence="1">
    <location>
        <begin position="55"/>
        <end position="70"/>
    </location>
</feature>
<feature type="region of interest" description="Disordered" evidence="1">
    <location>
        <begin position="38"/>
        <end position="72"/>
    </location>
</feature>
<keyword evidence="3" id="KW-1185">Reference proteome</keyword>
<dbReference type="Pfam" id="PF14042">
    <property type="entry name" value="DUF4247"/>
    <property type="match status" value="1"/>
</dbReference>
<organism evidence="2 3">
    <name type="scientific">Actinomadura namibiensis</name>
    <dbReference type="NCBI Taxonomy" id="182080"/>
    <lineage>
        <taxon>Bacteria</taxon>
        <taxon>Bacillati</taxon>
        <taxon>Actinomycetota</taxon>
        <taxon>Actinomycetes</taxon>
        <taxon>Streptosporangiales</taxon>
        <taxon>Thermomonosporaceae</taxon>
        <taxon>Actinomadura</taxon>
    </lineage>
</organism>
<evidence type="ECO:0000313" key="3">
    <source>
        <dbReference type="Proteomes" id="UP000572680"/>
    </source>
</evidence>
<comment type="caution">
    <text evidence="2">The sequence shown here is derived from an EMBL/GenBank/DDBJ whole genome shotgun (WGS) entry which is preliminary data.</text>
</comment>
<evidence type="ECO:0000256" key="1">
    <source>
        <dbReference type="SAM" id="MobiDB-lite"/>
    </source>
</evidence>
<accession>A0A7W3QIU3</accession>
<proteinExistence type="predicted"/>
<reference evidence="2 3" key="1">
    <citation type="submission" date="2020-08" db="EMBL/GenBank/DDBJ databases">
        <title>Genomic Encyclopedia of Type Strains, Phase IV (KMG-IV): sequencing the most valuable type-strain genomes for metagenomic binning, comparative biology and taxonomic classification.</title>
        <authorList>
            <person name="Goeker M."/>
        </authorList>
    </citation>
    <scope>NUCLEOTIDE SEQUENCE [LARGE SCALE GENOMIC DNA]</scope>
    <source>
        <strain evidence="2 3">DSM 44197</strain>
    </source>
</reference>
<feature type="region of interest" description="Disordered" evidence="1">
    <location>
        <begin position="115"/>
        <end position="134"/>
    </location>
</feature>
<sequence length="134" mass="13847">MKRALIGGGLLAGLGALILLIALFAGGSSPKGWIARTFPKTGPDTYRSSDGPLRTAERIAGKHKPDDRVTDPTGVYLRYRSAIVGVRPAGAGSRITVDTPARGYARYHSSLGGRWGGPGGRASTFRGGGPGEGK</sequence>
<dbReference type="InterPro" id="IPR025341">
    <property type="entry name" value="DUF4247"/>
</dbReference>
<name>A0A7W3QIU3_ACTNM</name>
<evidence type="ECO:0000313" key="2">
    <source>
        <dbReference type="EMBL" id="MBA8948686.1"/>
    </source>
</evidence>
<dbReference type="AlphaFoldDB" id="A0A7W3QIU3"/>
<dbReference type="Proteomes" id="UP000572680">
    <property type="component" value="Unassembled WGS sequence"/>
</dbReference>